<keyword evidence="3 9" id="KW-0031">Aminopeptidase</keyword>
<evidence type="ECO:0000313" key="11">
    <source>
        <dbReference type="EMBL" id="MFM9412835.1"/>
    </source>
</evidence>
<evidence type="ECO:0000256" key="6">
    <source>
        <dbReference type="ARBA" id="ARBA00022801"/>
    </source>
</evidence>
<dbReference type="EC" id="3.4.11.-" evidence="10"/>
<comment type="cofactor">
    <cofactor evidence="1 10">
        <name>Zn(2+)</name>
        <dbReference type="ChEBI" id="CHEBI:29105"/>
    </cofactor>
</comment>
<evidence type="ECO:0000256" key="9">
    <source>
        <dbReference type="RuleBase" id="RU004386"/>
    </source>
</evidence>
<dbReference type="RefSeq" id="WP_408976466.1">
    <property type="nucleotide sequence ID" value="NZ_JBJUVG010000001.1"/>
</dbReference>
<dbReference type="Proteomes" id="UP001631949">
    <property type="component" value="Unassembled WGS sequence"/>
</dbReference>
<dbReference type="NCBIfam" id="NF002759">
    <property type="entry name" value="PRK02813.1"/>
    <property type="match status" value="1"/>
</dbReference>
<evidence type="ECO:0000256" key="10">
    <source>
        <dbReference type="RuleBase" id="RU004387"/>
    </source>
</evidence>
<comment type="similarity">
    <text evidence="2 9">Belongs to the peptidase M18 family.</text>
</comment>
<dbReference type="PRINTS" id="PR00932">
    <property type="entry name" value="AMINO1PTASE"/>
</dbReference>
<keyword evidence="12" id="KW-1185">Reference proteome</keyword>
<organism evidence="11 12">
    <name type="scientific">Peptococcus simiae</name>
    <dbReference type="NCBI Taxonomy" id="1643805"/>
    <lineage>
        <taxon>Bacteria</taxon>
        <taxon>Bacillati</taxon>
        <taxon>Bacillota</taxon>
        <taxon>Clostridia</taxon>
        <taxon>Eubacteriales</taxon>
        <taxon>Peptococcaceae</taxon>
        <taxon>Peptococcus</taxon>
    </lineage>
</organism>
<dbReference type="Pfam" id="PF02127">
    <property type="entry name" value="Peptidase_M18"/>
    <property type="match status" value="1"/>
</dbReference>
<keyword evidence="7 9" id="KW-0862">Zinc</keyword>
<keyword evidence="4 9" id="KW-0645">Protease</keyword>
<dbReference type="EMBL" id="JBJUVG010000001">
    <property type="protein sequence ID" value="MFM9412835.1"/>
    <property type="molecule type" value="Genomic_DNA"/>
</dbReference>
<dbReference type="PANTHER" id="PTHR28570:SF3">
    <property type="entry name" value="ASPARTYL AMINOPEPTIDASE"/>
    <property type="match status" value="1"/>
</dbReference>
<accession>A0ABW9GW53</accession>
<dbReference type="GO" id="GO:0004177">
    <property type="term" value="F:aminopeptidase activity"/>
    <property type="evidence" value="ECO:0007669"/>
    <property type="project" value="UniProtKB-KW"/>
</dbReference>
<comment type="caution">
    <text evidence="11">The sequence shown here is derived from an EMBL/GenBank/DDBJ whole genome shotgun (WGS) entry which is preliminary data.</text>
</comment>
<dbReference type="Gene3D" id="3.40.630.10">
    <property type="entry name" value="Zn peptidases"/>
    <property type="match status" value="1"/>
</dbReference>
<evidence type="ECO:0000256" key="3">
    <source>
        <dbReference type="ARBA" id="ARBA00022438"/>
    </source>
</evidence>
<evidence type="ECO:0000313" key="12">
    <source>
        <dbReference type="Proteomes" id="UP001631949"/>
    </source>
</evidence>
<sequence length="414" mass="44395">MDYISCCEALFDFIDRTPTARPVQAVAEDLVAAGFDEVTAGPLDQTARGFTRAGGFLCAWRRGQADGFRLVSSHSDAPALRLKDRADLGTDPVHRLNVAPYGGAIWSSWMDRPLRVAGEVYLAGEDPFKPDRRLVDSGRAVCTTANLCIHMNGELRTGYTFKLQKDLQPLVTGSGAEGFVADFLTGWGLDPAQVLGYELDLLPAERGTFVSPDKRLMSVPRLDNGAMVYASLQAFLAAGAGAQTQVLVIFDHEEVGSGSATGAAALRLRDILEDLHQAFDTPWRDALAASFMVSADQAHGNHPNYPEKMDPGNAPALNGGPVVKCAANQSYATDGATAVVFENLCRQAGVPVQRFYLHSDLRGGATLGPILAQSLPMPVVDVGNALLAMHAPREVGGCQDQVWMQDALQAFYES</sequence>
<keyword evidence="6 9" id="KW-0378">Hydrolase</keyword>
<evidence type="ECO:0000256" key="5">
    <source>
        <dbReference type="ARBA" id="ARBA00022723"/>
    </source>
</evidence>
<dbReference type="InterPro" id="IPR023358">
    <property type="entry name" value="Peptidase_M18_dom2"/>
</dbReference>
<evidence type="ECO:0000256" key="4">
    <source>
        <dbReference type="ARBA" id="ARBA00022670"/>
    </source>
</evidence>
<protein>
    <recommendedName>
        <fullName evidence="10">M18 family aminopeptidase</fullName>
        <ecNumber evidence="10">3.4.11.-</ecNumber>
    </recommendedName>
</protein>
<dbReference type="SUPFAM" id="SSF53187">
    <property type="entry name" value="Zn-dependent exopeptidases"/>
    <property type="match status" value="1"/>
</dbReference>
<dbReference type="InterPro" id="IPR001948">
    <property type="entry name" value="Peptidase_M18"/>
</dbReference>
<evidence type="ECO:0000256" key="2">
    <source>
        <dbReference type="ARBA" id="ARBA00008290"/>
    </source>
</evidence>
<keyword evidence="8 9" id="KW-0482">Metalloprotease</keyword>
<dbReference type="PANTHER" id="PTHR28570">
    <property type="entry name" value="ASPARTYL AMINOPEPTIDASE"/>
    <property type="match status" value="1"/>
</dbReference>
<evidence type="ECO:0000256" key="8">
    <source>
        <dbReference type="ARBA" id="ARBA00023049"/>
    </source>
</evidence>
<dbReference type="Gene3D" id="2.30.250.10">
    <property type="entry name" value="Aminopeptidase i, Domain 2"/>
    <property type="match status" value="1"/>
</dbReference>
<reference evidence="11 12" key="1">
    <citation type="journal article" date="2016" name="Int. J. Syst. Evol. Microbiol.">
        <title>Peptococcus simiae sp. nov., isolated from rhesus macaque faeces and emended description of the genus Peptococcus.</title>
        <authorList>
            <person name="Shkoporov A.N."/>
            <person name="Efimov B.A."/>
            <person name="Kondova I."/>
            <person name="Ouwerling B."/>
            <person name="Chaplin A.V."/>
            <person name="Shcherbakova V.A."/>
            <person name="Langermans J.A.M."/>
        </authorList>
    </citation>
    <scope>NUCLEOTIDE SEQUENCE [LARGE SCALE GENOMIC DNA]</scope>
    <source>
        <strain evidence="11 12">M108</strain>
    </source>
</reference>
<name>A0ABW9GW53_9FIRM</name>
<keyword evidence="5 9" id="KW-0479">Metal-binding</keyword>
<gene>
    <name evidence="11" type="ORF">ACKQTC_00345</name>
</gene>
<evidence type="ECO:0000256" key="1">
    <source>
        <dbReference type="ARBA" id="ARBA00001947"/>
    </source>
</evidence>
<dbReference type="SUPFAM" id="SSF101821">
    <property type="entry name" value="Aminopeptidase/glucanase lid domain"/>
    <property type="match status" value="1"/>
</dbReference>
<evidence type="ECO:0000256" key="7">
    <source>
        <dbReference type="ARBA" id="ARBA00022833"/>
    </source>
</evidence>
<proteinExistence type="inferred from homology"/>